<name>A0ABT6FL42_9BACT</name>
<protein>
    <recommendedName>
        <fullName evidence="3">Probable chemoreceptor glutamine deamidase CheD</fullName>
        <ecNumber evidence="3">3.5.1.44</ecNumber>
    </recommendedName>
</protein>
<dbReference type="Pfam" id="PF03975">
    <property type="entry name" value="CheD"/>
    <property type="match status" value="1"/>
</dbReference>
<dbReference type="PANTHER" id="PTHR35147:SF1">
    <property type="entry name" value="CHEMORECEPTOR GLUTAMINE DEAMIDASE CHED-RELATED"/>
    <property type="match status" value="1"/>
</dbReference>
<dbReference type="RefSeq" id="WP_277864571.1">
    <property type="nucleotide sequence ID" value="NZ_JARRAG010000004.1"/>
</dbReference>
<organism evidence="4 5">
    <name type="scientific">Paludisphaera mucosa</name>
    <dbReference type="NCBI Taxonomy" id="3030827"/>
    <lineage>
        <taxon>Bacteria</taxon>
        <taxon>Pseudomonadati</taxon>
        <taxon>Planctomycetota</taxon>
        <taxon>Planctomycetia</taxon>
        <taxon>Isosphaerales</taxon>
        <taxon>Isosphaeraceae</taxon>
        <taxon>Paludisphaera</taxon>
    </lineage>
</organism>
<sequence length="170" mass="17385">MAQESDASNVVSVAIGRWAVAASPSRLRTLLGSCVGVVLHDRAAKLGGLAHVVLPDSRGAVEHPGKYADTAIPALIAELEQAMRGKAAGRLVAKLAGGASMFQVGATSTTAPAAKNIGRMNQEAVEAILASLRIPILGRDLGGDGGRNLMFDPASGRVQIRSPGGGEREI</sequence>
<dbReference type="InterPro" id="IPR005659">
    <property type="entry name" value="Chemorcpt_Glu_NH3ase_CheD"/>
</dbReference>
<reference evidence="4 5" key="1">
    <citation type="submission" date="2023-03" db="EMBL/GenBank/DDBJ databases">
        <title>Paludisphaera mucosa sp. nov. a novel planctomycete from northern fen.</title>
        <authorList>
            <person name="Ivanova A."/>
        </authorList>
    </citation>
    <scope>NUCLEOTIDE SEQUENCE [LARGE SCALE GENOMIC DNA]</scope>
    <source>
        <strain evidence="4 5">Pla2</strain>
    </source>
</reference>
<evidence type="ECO:0000313" key="4">
    <source>
        <dbReference type="EMBL" id="MDG3008244.1"/>
    </source>
</evidence>
<comment type="catalytic activity">
    <reaction evidence="3">
        <text>L-glutaminyl-[protein] + H2O = L-glutamyl-[protein] + NH4(+)</text>
        <dbReference type="Rhea" id="RHEA:16441"/>
        <dbReference type="Rhea" id="RHEA-COMP:10207"/>
        <dbReference type="Rhea" id="RHEA-COMP:10208"/>
        <dbReference type="ChEBI" id="CHEBI:15377"/>
        <dbReference type="ChEBI" id="CHEBI:28938"/>
        <dbReference type="ChEBI" id="CHEBI:29973"/>
        <dbReference type="ChEBI" id="CHEBI:30011"/>
        <dbReference type="EC" id="3.5.1.44"/>
    </reaction>
</comment>
<dbReference type="InterPro" id="IPR038592">
    <property type="entry name" value="CheD-like_sf"/>
</dbReference>
<dbReference type="Gene3D" id="3.30.1330.200">
    <property type="match status" value="1"/>
</dbReference>
<evidence type="ECO:0000256" key="1">
    <source>
        <dbReference type="ARBA" id="ARBA00022500"/>
    </source>
</evidence>
<dbReference type="EMBL" id="JARRAG010000004">
    <property type="protein sequence ID" value="MDG3008244.1"/>
    <property type="molecule type" value="Genomic_DNA"/>
</dbReference>
<keyword evidence="2 3" id="KW-0378">Hydrolase</keyword>
<accession>A0ABT6FL42</accession>
<dbReference type="CDD" id="cd16352">
    <property type="entry name" value="CheD"/>
    <property type="match status" value="1"/>
</dbReference>
<dbReference type="SUPFAM" id="SSF64438">
    <property type="entry name" value="CNF1/YfiH-like putative cysteine hydrolases"/>
    <property type="match status" value="1"/>
</dbReference>
<evidence type="ECO:0000313" key="5">
    <source>
        <dbReference type="Proteomes" id="UP001216907"/>
    </source>
</evidence>
<keyword evidence="5" id="KW-1185">Reference proteome</keyword>
<proteinExistence type="inferred from homology"/>
<dbReference type="EC" id="3.5.1.44" evidence="3"/>
<gene>
    <name evidence="3" type="primary">cheD</name>
    <name evidence="4" type="ORF">PZE19_31135</name>
</gene>
<dbReference type="HAMAP" id="MF_01440">
    <property type="entry name" value="CheD"/>
    <property type="match status" value="1"/>
</dbReference>
<dbReference type="Proteomes" id="UP001216907">
    <property type="component" value="Unassembled WGS sequence"/>
</dbReference>
<keyword evidence="1 3" id="KW-0145">Chemotaxis</keyword>
<comment type="similarity">
    <text evidence="3">Belongs to the CheD family.</text>
</comment>
<dbReference type="PANTHER" id="PTHR35147">
    <property type="entry name" value="CHEMORECEPTOR GLUTAMINE DEAMIDASE CHED-RELATED"/>
    <property type="match status" value="1"/>
</dbReference>
<evidence type="ECO:0000256" key="3">
    <source>
        <dbReference type="HAMAP-Rule" id="MF_01440"/>
    </source>
</evidence>
<comment type="caution">
    <text evidence="4">The sequence shown here is derived from an EMBL/GenBank/DDBJ whole genome shotgun (WGS) entry which is preliminary data.</text>
</comment>
<comment type="function">
    <text evidence="3">Probably deamidates glutamine residues to glutamate on methyl-accepting chemotaxis receptors (MCPs), playing an important role in chemotaxis.</text>
</comment>
<evidence type="ECO:0000256" key="2">
    <source>
        <dbReference type="ARBA" id="ARBA00022801"/>
    </source>
</evidence>
<dbReference type="InterPro" id="IPR011324">
    <property type="entry name" value="Cytotoxic_necrot_fac-like_cat"/>
</dbReference>